<evidence type="ECO:0000313" key="2">
    <source>
        <dbReference type="Proteomes" id="UP000634136"/>
    </source>
</evidence>
<dbReference type="EMBL" id="JAAIUW010000006">
    <property type="protein sequence ID" value="KAF7827267.1"/>
    <property type="molecule type" value="Genomic_DNA"/>
</dbReference>
<proteinExistence type="predicted"/>
<evidence type="ECO:0000313" key="1">
    <source>
        <dbReference type="EMBL" id="KAF7827267.1"/>
    </source>
</evidence>
<comment type="caution">
    <text evidence="1">The sequence shown here is derived from an EMBL/GenBank/DDBJ whole genome shotgun (WGS) entry which is preliminary data.</text>
</comment>
<organism evidence="1 2">
    <name type="scientific">Senna tora</name>
    <dbReference type="NCBI Taxonomy" id="362788"/>
    <lineage>
        <taxon>Eukaryota</taxon>
        <taxon>Viridiplantae</taxon>
        <taxon>Streptophyta</taxon>
        <taxon>Embryophyta</taxon>
        <taxon>Tracheophyta</taxon>
        <taxon>Spermatophyta</taxon>
        <taxon>Magnoliopsida</taxon>
        <taxon>eudicotyledons</taxon>
        <taxon>Gunneridae</taxon>
        <taxon>Pentapetalae</taxon>
        <taxon>rosids</taxon>
        <taxon>fabids</taxon>
        <taxon>Fabales</taxon>
        <taxon>Fabaceae</taxon>
        <taxon>Caesalpinioideae</taxon>
        <taxon>Cassia clade</taxon>
        <taxon>Senna</taxon>
    </lineage>
</organism>
<name>A0A834TSJ1_9FABA</name>
<accession>A0A834TSJ1</accession>
<dbReference type="AlphaFoldDB" id="A0A834TSJ1"/>
<gene>
    <name evidence="1" type="ORF">G2W53_018431</name>
</gene>
<protein>
    <submittedName>
        <fullName evidence="1">Uncharacterized protein</fullName>
    </submittedName>
</protein>
<keyword evidence="2" id="KW-1185">Reference proteome</keyword>
<sequence>MANDEFAEYLRRLLHRRANIEVQLQRAFLNEAPRFTMTFKERNEFYFLCDRLRRMEEAR</sequence>
<reference evidence="1" key="1">
    <citation type="submission" date="2020-09" db="EMBL/GenBank/DDBJ databases">
        <title>Genome-Enabled Discovery of Anthraquinone Biosynthesis in Senna tora.</title>
        <authorList>
            <person name="Kang S.-H."/>
            <person name="Pandey R.P."/>
            <person name="Lee C.-M."/>
            <person name="Sim J.-S."/>
            <person name="Jeong J.-T."/>
            <person name="Choi B.-S."/>
            <person name="Jung M."/>
            <person name="Ginzburg D."/>
            <person name="Zhao K."/>
            <person name="Won S.Y."/>
            <person name="Oh T.-J."/>
            <person name="Yu Y."/>
            <person name="Kim N.-H."/>
            <person name="Lee O.R."/>
            <person name="Lee T.-H."/>
            <person name="Bashyal P."/>
            <person name="Kim T.-S."/>
            <person name="Lee W.-H."/>
            <person name="Kawkins C."/>
            <person name="Kim C.-K."/>
            <person name="Kim J.S."/>
            <person name="Ahn B.O."/>
            <person name="Rhee S.Y."/>
            <person name="Sohng J.K."/>
        </authorList>
    </citation>
    <scope>NUCLEOTIDE SEQUENCE</scope>
    <source>
        <tissue evidence="1">Leaf</tissue>
    </source>
</reference>
<dbReference type="Proteomes" id="UP000634136">
    <property type="component" value="Unassembled WGS sequence"/>
</dbReference>